<dbReference type="Proteomes" id="UP000784294">
    <property type="component" value="Unassembled WGS sequence"/>
</dbReference>
<proteinExistence type="predicted"/>
<keyword evidence="3" id="KW-1185">Reference proteome</keyword>
<reference evidence="2" key="1">
    <citation type="submission" date="2018-11" db="EMBL/GenBank/DDBJ databases">
        <authorList>
            <consortium name="Pathogen Informatics"/>
        </authorList>
    </citation>
    <scope>NUCLEOTIDE SEQUENCE</scope>
</reference>
<dbReference type="EMBL" id="CAAALY010018436">
    <property type="protein sequence ID" value="VEL13651.1"/>
    <property type="molecule type" value="Genomic_DNA"/>
</dbReference>
<gene>
    <name evidence="2" type="ORF">PXEA_LOCUS7091</name>
</gene>
<accession>A0A448WK36</accession>
<dbReference type="AlphaFoldDB" id="A0A448WK36"/>
<evidence type="ECO:0000256" key="1">
    <source>
        <dbReference type="SAM" id="MobiDB-lite"/>
    </source>
</evidence>
<evidence type="ECO:0000313" key="2">
    <source>
        <dbReference type="EMBL" id="VEL13651.1"/>
    </source>
</evidence>
<feature type="compositionally biased region" description="Basic and acidic residues" evidence="1">
    <location>
        <begin position="58"/>
        <end position="77"/>
    </location>
</feature>
<comment type="caution">
    <text evidence="2">The sequence shown here is derived from an EMBL/GenBank/DDBJ whole genome shotgun (WGS) entry which is preliminary data.</text>
</comment>
<protein>
    <submittedName>
        <fullName evidence="2">Uncharacterized protein</fullName>
    </submittedName>
</protein>
<name>A0A448WK36_9PLAT</name>
<organism evidence="2 3">
    <name type="scientific">Protopolystoma xenopodis</name>
    <dbReference type="NCBI Taxonomy" id="117903"/>
    <lineage>
        <taxon>Eukaryota</taxon>
        <taxon>Metazoa</taxon>
        <taxon>Spiralia</taxon>
        <taxon>Lophotrochozoa</taxon>
        <taxon>Platyhelminthes</taxon>
        <taxon>Monogenea</taxon>
        <taxon>Polyopisthocotylea</taxon>
        <taxon>Polystomatidea</taxon>
        <taxon>Polystomatidae</taxon>
        <taxon>Protopolystoma</taxon>
    </lineage>
</organism>
<evidence type="ECO:0000313" key="3">
    <source>
        <dbReference type="Proteomes" id="UP000784294"/>
    </source>
</evidence>
<feature type="region of interest" description="Disordered" evidence="1">
    <location>
        <begin position="28"/>
        <end position="102"/>
    </location>
</feature>
<sequence>MIFYLTFFEKSYSLITFRAHPLQRYPHGPNSGSGFGGPHCLHDEPAGIDTMNGGSGSDHIRDGQRHHFLDNDDRLRDPSAQTGYLGGPRFSGGLPHRMPFGR</sequence>